<dbReference type="GO" id="GO:0003924">
    <property type="term" value="F:GTPase activity"/>
    <property type="evidence" value="ECO:0007669"/>
    <property type="project" value="InterPro"/>
</dbReference>
<dbReference type="GO" id="GO:0008017">
    <property type="term" value="F:microtubule binding"/>
    <property type="evidence" value="ECO:0007669"/>
    <property type="project" value="TreeGrafter"/>
</dbReference>
<keyword evidence="2" id="KW-0342">GTP-binding</keyword>
<dbReference type="InterPro" id="IPR022812">
    <property type="entry name" value="Dynamin"/>
</dbReference>
<evidence type="ECO:0008006" key="8">
    <source>
        <dbReference type="Google" id="ProtNLM"/>
    </source>
</evidence>
<comment type="caution">
    <text evidence="6">The sequence shown here is derived from an EMBL/GenBank/DDBJ whole genome shotgun (WGS) entry which is preliminary data.</text>
</comment>
<dbReference type="Pfam" id="PF01031">
    <property type="entry name" value="Dynamin_M"/>
    <property type="match status" value="1"/>
</dbReference>
<dbReference type="Gene3D" id="3.40.50.300">
    <property type="entry name" value="P-loop containing nucleotide triphosphate hydrolases"/>
    <property type="match status" value="1"/>
</dbReference>
<dbReference type="GO" id="GO:0016559">
    <property type="term" value="P:peroxisome fission"/>
    <property type="evidence" value="ECO:0007669"/>
    <property type="project" value="TreeGrafter"/>
</dbReference>
<evidence type="ECO:0000256" key="3">
    <source>
        <dbReference type="SAM" id="MobiDB-lite"/>
    </source>
</evidence>
<feature type="compositionally biased region" description="Basic and acidic residues" evidence="3">
    <location>
        <begin position="453"/>
        <end position="463"/>
    </location>
</feature>
<dbReference type="GO" id="GO:0005874">
    <property type="term" value="C:microtubule"/>
    <property type="evidence" value="ECO:0007669"/>
    <property type="project" value="TreeGrafter"/>
</dbReference>
<dbReference type="Proteomes" id="UP001149165">
    <property type="component" value="Unassembled WGS sequence"/>
</dbReference>
<dbReference type="InterPro" id="IPR045063">
    <property type="entry name" value="Dynamin_N"/>
</dbReference>
<dbReference type="GO" id="GO:0016020">
    <property type="term" value="C:membrane"/>
    <property type="evidence" value="ECO:0007669"/>
    <property type="project" value="TreeGrafter"/>
</dbReference>
<feature type="domain" description="GED" evidence="4">
    <location>
        <begin position="657"/>
        <end position="745"/>
    </location>
</feature>
<dbReference type="InterPro" id="IPR030381">
    <property type="entry name" value="G_DYNAMIN_dom"/>
</dbReference>
<reference evidence="6" key="2">
    <citation type="journal article" date="2023" name="IMA Fungus">
        <title>Comparative genomic study of the Penicillium genus elucidates a diverse pangenome and 15 lateral gene transfer events.</title>
        <authorList>
            <person name="Petersen C."/>
            <person name="Sorensen T."/>
            <person name="Nielsen M.R."/>
            <person name="Sondergaard T.E."/>
            <person name="Sorensen J.L."/>
            <person name="Fitzpatrick D.A."/>
            <person name="Frisvad J.C."/>
            <person name="Nielsen K.L."/>
        </authorList>
    </citation>
    <scope>NUCLEOTIDE SEQUENCE</scope>
    <source>
        <strain evidence="6">IBT 30069</strain>
    </source>
</reference>
<reference evidence="6" key="1">
    <citation type="submission" date="2022-11" db="EMBL/GenBank/DDBJ databases">
        <authorList>
            <person name="Petersen C."/>
        </authorList>
    </citation>
    <scope>NUCLEOTIDE SEQUENCE</scope>
    <source>
        <strain evidence="6">IBT 30069</strain>
    </source>
</reference>
<evidence type="ECO:0000313" key="7">
    <source>
        <dbReference type="Proteomes" id="UP001149165"/>
    </source>
</evidence>
<evidence type="ECO:0000313" key="6">
    <source>
        <dbReference type="EMBL" id="KAJ5116023.1"/>
    </source>
</evidence>
<dbReference type="EMBL" id="JAPQKH010000001">
    <property type="protein sequence ID" value="KAJ5116023.1"/>
    <property type="molecule type" value="Genomic_DNA"/>
</dbReference>
<feature type="compositionally biased region" description="Basic and acidic residues" evidence="3">
    <location>
        <begin position="473"/>
        <end position="488"/>
    </location>
</feature>
<dbReference type="FunFam" id="3.40.50.300:FF:001425">
    <property type="entry name" value="Dynamin GTPase, putative"/>
    <property type="match status" value="1"/>
</dbReference>
<evidence type="ECO:0000259" key="5">
    <source>
        <dbReference type="PROSITE" id="PS51718"/>
    </source>
</evidence>
<dbReference type="PANTHER" id="PTHR11566:SF215">
    <property type="entry name" value="DYNAMIN GTPASE"/>
    <property type="match status" value="1"/>
</dbReference>
<dbReference type="GO" id="GO:0005739">
    <property type="term" value="C:mitochondrion"/>
    <property type="evidence" value="ECO:0007669"/>
    <property type="project" value="TreeGrafter"/>
</dbReference>
<dbReference type="GO" id="GO:0005525">
    <property type="term" value="F:GTP binding"/>
    <property type="evidence" value="ECO:0007669"/>
    <property type="project" value="InterPro"/>
</dbReference>
<dbReference type="OrthoDB" id="415706at2759"/>
<gene>
    <name evidence="6" type="ORF">N7456_000371</name>
</gene>
<dbReference type="InterPro" id="IPR001401">
    <property type="entry name" value="Dynamin_GTPase"/>
</dbReference>
<dbReference type="SMART" id="SM00053">
    <property type="entry name" value="DYNc"/>
    <property type="match status" value="1"/>
</dbReference>
<name>A0A9W9GBW2_9EURO</name>
<dbReference type="InterPro" id="IPR000375">
    <property type="entry name" value="Dynamin_stalk"/>
</dbReference>
<dbReference type="PANTHER" id="PTHR11566">
    <property type="entry name" value="DYNAMIN"/>
    <property type="match status" value="1"/>
</dbReference>
<dbReference type="PROSITE" id="PS51388">
    <property type="entry name" value="GED"/>
    <property type="match status" value="1"/>
</dbReference>
<feature type="region of interest" description="Disordered" evidence="3">
    <location>
        <begin position="453"/>
        <end position="488"/>
    </location>
</feature>
<evidence type="ECO:0000256" key="2">
    <source>
        <dbReference type="ARBA" id="ARBA00023134"/>
    </source>
</evidence>
<proteinExistence type="predicted"/>
<dbReference type="Pfam" id="PF00350">
    <property type="entry name" value="Dynamin_N"/>
    <property type="match status" value="1"/>
</dbReference>
<dbReference type="PROSITE" id="PS51718">
    <property type="entry name" value="G_DYNAMIN_2"/>
    <property type="match status" value="1"/>
</dbReference>
<sequence>MINLFGLLRPSKYFKNRLPEIIPSIYLLNSMKEQPATNLGRDAALADPILLEKIDKLFACNVGEYISLPQLVVVGDQSSGKSSVLEALTKLSFPRDSGLCTRFATQIIFRRKTSLIEREISASIIPESGLSSEDEQRLREWKSSGIQTLFASGFVEMMKGVHEAMGLSTSDGDGKPIFSKSVLCLEICGPQEDHLSVIDVPGIFKNTTGRTTKADISLVRTMVERYMSNPRSIMLTVVPANVDIATQEIIEMALEVDPAEERTLKILTKPDLVDKGAEKRVIDLIEEGNASGKLGWILVRNLGQQQLDEGKVDRDLAEEIFYKTAPWNQVSIENFGIKTLKIRLQEVLTTNVRRVFPEVRAELARMLQRAKSDIDSLGMTRQTSEQQRGALLNIAWEFRKLTQDSLRTNYGTSDTFKEHALRLATIAASRNSKFSEDMAIRGHKYLFQVDQKNDDESASDKENNGSSVNKVSSRKDKGHSDVEEILHDPIDVERPVSGGIHKWIQTIHEESRGFEIGTFNYSLLSTLMKEQSSKWPAITQGYISDMISMVHRFIQRALDVVCKDKNIAMGIMANLMDDLMYRYQESIVHVDFLLRIERDGTPMTLNHYLNDNLQKCRQKRVTSTLSPMIVSSLPNVKVVRLSDIMQQNHMSNEKHAANDIHDILQSYYKVARKRFVDAVCMQAADYHLVTGPMAPMNLLSVSWVNSLSNEKLAEIAGEDPKTQRKRRQLLKEVNDLEAGRKVLSG</sequence>
<evidence type="ECO:0000256" key="1">
    <source>
        <dbReference type="ARBA" id="ARBA00022741"/>
    </source>
</evidence>
<accession>A0A9W9GBW2</accession>
<protein>
    <recommendedName>
        <fullName evidence="8">Dynamin</fullName>
    </recommendedName>
</protein>
<organism evidence="6 7">
    <name type="scientific">Penicillium angulare</name>
    <dbReference type="NCBI Taxonomy" id="116970"/>
    <lineage>
        <taxon>Eukaryota</taxon>
        <taxon>Fungi</taxon>
        <taxon>Dikarya</taxon>
        <taxon>Ascomycota</taxon>
        <taxon>Pezizomycotina</taxon>
        <taxon>Eurotiomycetes</taxon>
        <taxon>Eurotiomycetidae</taxon>
        <taxon>Eurotiales</taxon>
        <taxon>Aspergillaceae</taxon>
        <taxon>Penicillium</taxon>
    </lineage>
</organism>
<keyword evidence="7" id="KW-1185">Reference proteome</keyword>
<evidence type="ECO:0000259" key="4">
    <source>
        <dbReference type="PROSITE" id="PS51388"/>
    </source>
</evidence>
<dbReference type="SUPFAM" id="SSF52540">
    <property type="entry name" value="P-loop containing nucleoside triphosphate hydrolases"/>
    <property type="match status" value="1"/>
</dbReference>
<dbReference type="GO" id="GO:0000266">
    <property type="term" value="P:mitochondrial fission"/>
    <property type="evidence" value="ECO:0007669"/>
    <property type="project" value="TreeGrafter"/>
</dbReference>
<feature type="domain" description="Dynamin-type G" evidence="5">
    <location>
        <begin position="65"/>
        <end position="357"/>
    </location>
</feature>
<dbReference type="InterPro" id="IPR027417">
    <property type="entry name" value="P-loop_NTPase"/>
</dbReference>
<dbReference type="CDD" id="cd08771">
    <property type="entry name" value="DLP_1"/>
    <property type="match status" value="1"/>
</dbReference>
<dbReference type="PRINTS" id="PR00195">
    <property type="entry name" value="DYNAMIN"/>
</dbReference>
<keyword evidence="1" id="KW-0547">Nucleotide-binding</keyword>
<dbReference type="GO" id="GO:0048312">
    <property type="term" value="P:intracellular distribution of mitochondria"/>
    <property type="evidence" value="ECO:0007669"/>
    <property type="project" value="TreeGrafter"/>
</dbReference>
<dbReference type="InterPro" id="IPR020850">
    <property type="entry name" value="GED_dom"/>
</dbReference>
<dbReference type="AlphaFoldDB" id="A0A9W9GBW2"/>
<dbReference type="GO" id="GO:0006897">
    <property type="term" value="P:endocytosis"/>
    <property type="evidence" value="ECO:0007669"/>
    <property type="project" value="TreeGrafter"/>
</dbReference>